<sequence length="1000" mass="112538">MSSIQLTLLWEHILKTRQLPESLCPRVMFTEFLERLRDPEWQVRQHALRVLVDVLVIMRNKADLFMGPIVPLLSENLAHHVPAVRKGALDCIRVYLTETEQPDAVMLMILDTGLKQRMPAETYRGRLTCAVMLSLPALIQVILHTKQKSYIVQHTVGMLLENMGHAAHQEVVLKVLKKIGELLGKSEFEKYMPTDTYQEFKLLCKSYGICNEDKDVSRENSGKCKLLNSESSTNTWRLMASKTQPLPNCRHSSEVEESEDNRFNNKLDLNCSGKIIMETEIKINDDTLTMRILEAKSDDDISVTNIDERPTKPLLYSTNNIDDEIVYGRLNNARNIRENVGLVQLLSDSDDLENGNQKVEAKEDIIANQCFSAIVTPSTPLRTSKRVTFGGEIVKMRTPDSDVHSNNNVNKQESQLPANQQKAFVTIKSEQQSSLVTKGSSENRSLSPTPTIIDLSKTTALSLDIPNDNTKPLVNPKNKNQQHYLRSPLKFLSSSSPKPNMDKDGNISSLKRLSLSPVDGIISPRTVHKEVEVLHNLQRDPSPNRSNKLGRPSTPQIDNQPAENLTNVENKIPVPPPLPPPQVPKSWESLGIVDDSTLWNLRSGNFADSTKFLLKLSRDTMLNIQLGSDFPFTLNLSEQTTEKVFILNNLKTSKKFKGQANWRHRLKGVLQLEEALRSSENLARVQPCLDTLVRTLLSSECKNEVAEAKRNLLINLITRLPLDNLEDRTMQIMNGLCRQGGACANRVFKALMHRLPPASIFREHALQLVAYALMTFPSTCFDTKTCVTNATYAALNRKRRIRQAALDVLAVLGHITSIRNVLTIVEQIVNSRDDAAALVAAVKARLSRKLLPVITSDDGVKYTLHMPPTHLTDNYHSNNRDLDNYDNECAEDCKDQLGADIDWITAGIDSVSPTSLKRRAYPNSNCPQQSFSCFPTATVNKTNDSLLCKESYVQRFKWRPSVDNNVHSSKTKNYTNIIKQNSAIWSKNFGDALKTMPIIT</sequence>
<feature type="region of interest" description="Disordered" evidence="1">
    <location>
        <begin position="398"/>
        <end position="451"/>
    </location>
</feature>
<dbReference type="InterPro" id="IPR016024">
    <property type="entry name" value="ARM-type_fold"/>
</dbReference>
<dbReference type="Proteomes" id="UP000091820">
    <property type="component" value="Unassembled WGS sequence"/>
</dbReference>
<dbReference type="SUPFAM" id="SSF48371">
    <property type="entry name" value="ARM repeat"/>
    <property type="match status" value="1"/>
</dbReference>
<dbReference type="EnsemblMetazoa" id="GBRI001724-RA">
    <property type="protein sequence ID" value="GBRI001724-PA"/>
    <property type="gene ID" value="GBRI001724"/>
</dbReference>
<feature type="region of interest" description="Disordered" evidence="1">
    <location>
        <begin position="463"/>
        <end position="483"/>
    </location>
</feature>
<feature type="compositionally biased region" description="Polar residues" evidence="1">
    <location>
        <begin position="539"/>
        <end position="562"/>
    </location>
</feature>
<feature type="compositionally biased region" description="Polar residues" evidence="1">
    <location>
        <begin position="404"/>
        <end position="451"/>
    </location>
</feature>
<reference evidence="3" key="1">
    <citation type="submission" date="2014-03" db="EMBL/GenBank/DDBJ databases">
        <authorList>
            <person name="Aksoy S."/>
            <person name="Warren W."/>
            <person name="Wilson R.K."/>
        </authorList>
    </citation>
    <scope>NUCLEOTIDE SEQUENCE [LARGE SCALE GENOMIC DNA]</scope>
    <source>
        <strain evidence="3">IAEA</strain>
    </source>
</reference>
<reference evidence="2" key="2">
    <citation type="submission" date="2020-05" db="UniProtKB">
        <authorList>
            <consortium name="EnsemblMetazoa"/>
        </authorList>
    </citation>
    <scope>IDENTIFICATION</scope>
    <source>
        <strain evidence="2">IAEA</strain>
    </source>
</reference>
<name>A0A1A9W0E6_9MUSC</name>
<dbReference type="GO" id="GO:0005929">
    <property type="term" value="C:cilium"/>
    <property type="evidence" value="ECO:0007669"/>
    <property type="project" value="TreeGrafter"/>
</dbReference>
<dbReference type="GO" id="GO:0005881">
    <property type="term" value="C:cytoplasmic microtubule"/>
    <property type="evidence" value="ECO:0007669"/>
    <property type="project" value="TreeGrafter"/>
</dbReference>
<dbReference type="GO" id="GO:0008017">
    <property type="term" value="F:microtubule binding"/>
    <property type="evidence" value="ECO:0007669"/>
    <property type="project" value="TreeGrafter"/>
</dbReference>
<accession>A0A1A9W0E6</accession>
<dbReference type="Gene3D" id="1.25.10.10">
    <property type="entry name" value="Leucine-rich Repeat Variant"/>
    <property type="match status" value="2"/>
</dbReference>
<dbReference type="InterPro" id="IPR011989">
    <property type="entry name" value="ARM-like"/>
</dbReference>
<evidence type="ECO:0008006" key="4">
    <source>
        <dbReference type="Google" id="ProtNLM"/>
    </source>
</evidence>
<dbReference type="AlphaFoldDB" id="A0A1A9W0E6"/>
<dbReference type="VEuPathDB" id="VectorBase:GBRI001724"/>
<protein>
    <recommendedName>
        <fullName evidence="4">TOG domain-containing protein</fullName>
    </recommendedName>
</protein>
<dbReference type="STRING" id="37001.A0A1A9W0E6"/>
<evidence type="ECO:0000313" key="3">
    <source>
        <dbReference type="Proteomes" id="UP000091820"/>
    </source>
</evidence>
<dbReference type="PANTHER" id="PTHR21567:SF87">
    <property type="entry name" value="CRESCERIN-LIKE PROTEIN CHE-12"/>
    <property type="match status" value="1"/>
</dbReference>
<dbReference type="GO" id="GO:0000226">
    <property type="term" value="P:microtubule cytoskeleton organization"/>
    <property type="evidence" value="ECO:0007669"/>
    <property type="project" value="TreeGrafter"/>
</dbReference>
<evidence type="ECO:0000256" key="1">
    <source>
        <dbReference type="SAM" id="MobiDB-lite"/>
    </source>
</evidence>
<dbReference type="PANTHER" id="PTHR21567">
    <property type="entry name" value="CLASP"/>
    <property type="match status" value="1"/>
</dbReference>
<proteinExistence type="predicted"/>
<evidence type="ECO:0000313" key="2">
    <source>
        <dbReference type="EnsemblMetazoa" id="GBRI001724-PA"/>
    </source>
</evidence>
<feature type="region of interest" description="Disordered" evidence="1">
    <location>
        <begin position="489"/>
        <end position="508"/>
    </location>
</feature>
<keyword evidence="3" id="KW-1185">Reference proteome</keyword>
<feature type="region of interest" description="Disordered" evidence="1">
    <location>
        <begin position="535"/>
        <end position="562"/>
    </location>
</feature>
<feature type="compositionally biased region" description="Low complexity" evidence="1">
    <location>
        <begin position="489"/>
        <end position="499"/>
    </location>
</feature>
<organism evidence="2 3">
    <name type="scientific">Glossina brevipalpis</name>
    <dbReference type="NCBI Taxonomy" id="37001"/>
    <lineage>
        <taxon>Eukaryota</taxon>
        <taxon>Metazoa</taxon>
        <taxon>Ecdysozoa</taxon>
        <taxon>Arthropoda</taxon>
        <taxon>Hexapoda</taxon>
        <taxon>Insecta</taxon>
        <taxon>Pterygota</taxon>
        <taxon>Neoptera</taxon>
        <taxon>Endopterygota</taxon>
        <taxon>Diptera</taxon>
        <taxon>Brachycera</taxon>
        <taxon>Muscomorpha</taxon>
        <taxon>Hippoboscoidea</taxon>
        <taxon>Glossinidae</taxon>
        <taxon>Glossina</taxon>
    </lineage>
</organism>